<dbReference type="PANTHER" id="PTHR23128">
    <property type="entry name" value="SERPENTINE RECEPTOR, CLASS E (EPSILON)-RELATED"/>
    <property type="match status" value="1"/>
</dbReference>
<reference evidence="8" key="1">
    <citation type="submission" date="2016-11" db="UniProtKB">
        <authorList>
            <consortium name="WormBaseParasite"/>
        </authorList>
    </citation>
    <scope>IDENTIFICATION</scope>
</reference>
<proteinExistence type="inferred from homology"/>
<name>A0A1I7UGS5_9PELO</name>
<organism evidence="7 8">
    <name type="scientific">Caenorhabditis tropicalis</name>
    <dbReference type="NCBI Taxonomy" id="1561998"/>
    <lineage>
        <taxon>Eukaryota</taxon>
        <taxon>Metazoa</taxon>
        <taxon>Ecdysozoa</taxon>
        <taxon>Nematoda</taxon>
        <taxon>Chromadorea</taxon>
        <taxon>Rhabditida</taxon>
        <taxon>Rhabditina</taxon>
        <taxon>Rhabditomorpha</taxon>
        <taxon>Rhabditoidea</taxon>
        <taxon>Rhabditidae</taxon>
        <taxon>Peloderinae</taxon>
        <taxon>Caenorhabditis</taxon>
    </lineage>
</organism>
<dbReference type="AlphaFoldDB" id="A0A1I7UGS5"/>
<dbReference type="Proteomes" id="UP000095282">
    <property type="component" value="Unplaced"/>
</dbReference>
<dbReference type="WBParaSite" id="Csp11.Scaffold629.g9172.t1">
    <property type="protein sequence ID" value="Csp11.Scaffold629.g9172.t1"/>
    <property type="gene ID" value="Csp11.Scaffold629.g9172"/>
</dbReference>
<keyword evidence="4 6" id="KW-1133">Transmembrane helix</keyword>
<protein>
    <submittedName>
        <fullName evidence="8">Secreted protein</fullName>
    </submittedName>
</protein>
<comment type="subcellular location">
    <subcellularLocation>
        <location evidence="1">Membrane</location>
        <topology evidence="1">Multi-pass membrane protein</topology>
    </subcellularLocation>
</comment>
<accession>A0A1I7UGS5</accession>
<dbReference type="STRING" id="1561998.A0A1I7UGS5"/>
<feature type="transmembrane region" description="Helical" evidence="6">
    <location>
        <begin position="118"/>
        <end position="139"/>
    </location>
</feature>
<dbReference type="GO" id="GO:0016020">
    <property type="term" value="C:membrane"/>
    <property type="evidence" value="ECO:0007669"/>
    <property type="project" value="UniProtKB-SubCell"/>
</dbReference>
<evidence type="ECO:0000256" key="6">
    <source>
        <dbReference type="SAM" id="Phobius"/>
    </source>
</evidence>
<dbReference type="GO" id="GO:0007606">
    <property type="term" value="P:sensory perception of chemical stimulus"/>
    <property type="evidence" value="ECO:0007669"/>
    <property type="project" value="InterPro"/>
</dbReference>
<feature type="transmembrane region" description="Helical" evidence="6">
    <location>
        <begin position="22"/>
        <end position="47"/>
    </location>
</feature>
<comment type="similarity">
    <text evidence="2">Belongs to the nematode receptor-like protein sre family.</text>
</comment>
<keyword evidence="3 6" id="KW-0812">Transmembrane</keyword>
<evidence type="ECO:0000256" key="4">
    <source>
        <dbReference type="ARBA" id="ARBA00022989"/>
    </source>
</evidence>
<evidence type="ECO:0000313" key="7">
    <source>
        <dbReference type="Proteomes" id="UP000095282"/>
    </source>
</evidence>
<feature type="transmembrane region" description="Helical" evidence="6">
    <location>
        <begin position="59"/>
        <end position="84"/>
    </location>
</feature>
<evidence type="ECO:0000313" key="8">
    <source>
        <dbReference type="WBParaSite" id="Csp11.Scaffold629.g9172.t1"/>
    </source>
</evidence>
<sequence length="262" mass="29918">MLIKDSRNSQFWIPLFFYEEPYSIRIIVSLIELILYFICGYVVFISVRIMFTVRLFHNNLVYLGTPMFALWYTQIIGKLIAILYRLEILHLDSEIGEQITLLTDNTEKILYSNDSEPIIFGGFLVCHFGFSVVFGSFAVVIERVIASMLIDNYELNSNIYIPVILTTCYQLSAIAMSAGLVFNKLGMTIFNITWITCSLFSAFPPSIRMHHSNVWPSGVENSISKIASEDSNNQKTKVYSSQYGCYRGKQSKEIVNGSGYLF</sequence>
<dbReference type="PANTHER" id="PTHR23128:SF60">
    <property type="entry name" value="SERPENTINE RECEPTOR, CLASS E (EPSILON)-RELATED"/>
    <property type="match status" value="1"/>
</dbReference>
<evidence type="ECO:0000256" key="3">
    <source>
        <dbReference type="ARBA" id="ARBA00022692"/>
    </source>
</evidence>
<evidence type="ECO:0000256" key="2">
    <source>
        <dbReference type="ARBA" id="ARBA00006803"/>
    </source>
</evidence>
<feature type="transmembrane region" description="Helical" evidence="6">
    <location>
        <begin position="159"/>
        <end position="182"/>
    </location>
</feature>
<keyword evidence="5 6" id="KW-0472">Membrane</keyword>
<dbReference type="Pfam" id="PF03125">
    <property type="entry name" value="Sre"/>
    <property type="match status" value="1"/>
</dbReference>
<evidence type="ECO:0000256" key="5">
    <source>
        <dbReference type="ARBA" id="ARBA00023136"/>
    </source>
</evidence>
<evidence type="ECO:0000256" key="1">
    <source>
        <dbReference type="ARBA" id="ARBA00004141"/>
    </source>
</evidence>
<dbReference type="InterPro" id="IPR004151">
    <property type="entry name" value="7TM_GPCR_serpentine_rcpt_Sre"/>
</dbReference>
<keyword evidence="7" id="KW-1185">Reference proteome</keyword>